<dbReference type="PROSITE" id="PS50234">
    <property type="entry name" value="VWFA"/>
    <property type="match status" value="2"/>
</dbReference>
<feature type="domain" description="VWFA" evidence="2">
    <location>
        <begin position="258"/>
        <end position="433"/>
    </location>
</feature>
<dbReference type="RefSeq" id="XP_013407116.1">
    <property type="nucleotide sequence ID" value="XM_013551662.1"/>
</dbReference>
<dbReference type="GO" id="GO:0005581">
    <property type="term" value="C:collagen trimer"/>
    <property type="evidence" value="ECO:0007669"/>
    <property type="project" value="UniProtKB-KW"/>
</dbReference>
<keyword evidence="4" id="KW-0176">Collagen</keyword>
<evidence type="ECO:0000313" key="4">
    <source>
        <dbReference type="RefSeq" id="XP_013407116.1"/>
    </source>
</evidence>
<dbReference type="STRING" id="7574.A0A1S3JA92"/>
<organism evidence="3 4">
    <name type="scientific">Lingula anatina</name>
    <name type="common">Brachiopod</name>
    <name type="synonym">Lingula unguis</name>
    <dbReference type="NCBI Taxonomy" id="7574"/>
    <lineage>
        <taxon>Eukaryota</taxon>
        <taxon>Metazoa</taxon>
        <taxon>Spiralia</taxon>
        <taxon>Lophotrochozoa</taxon>
        <taxon>Brachiopoda</taxon>
        <taxon>Linguliformea</taxon>
        <taxon>Lingulata</taxon>
        <taxon>Lingulida</taxon>
        <taxon>Linguloidea</taxon>
        <taxon>Lingulidae</taxon>
        <taxon>Lingula</taxon>
    </lineage>
</organism>
<dbReference type="KEGG" id="lak:106171352"/>
<feature type="domain" description="VWFA" evidence="2">
    <location>
        <begin position="45"/>
        <end position="234"/>
    </location>
</feature>
<proteinExistence type="predicted"/>
<dbReference type="CDD" id="cd01450">
    <property type="entry name" value="vWFA_subfamily_ECM"/>
    <property type="match status" value="1"/>
</dbReference>
<dbReference type="SMART" id="SM00327">
    <property type="entry name" value="VWA"/>
    <property type="match status" value="2"/>
</dbReference>
<dbReference type="Pfam" id="PF00092">
    <property type="entry name" value="VWA"/>
    <property type="match status" value="2"/>
</dbReference>
<sequence length="453" mass="51096">MYKIAEAVVVALLCCSMVSGYFSDYEFETKPQPTGPPKICGLPSDLVFVIDASSSIWPPHFRKQLEFINSVVNEFNVDGHGTGTRVGAITFSDSYAVDIQFNLNDYFKREQLSNAIKKIYQRAGQTYTNIALKKMRESMMTMREGARWDDDEVPKIAIVMTDGKSTLKEETIKQAKLAKEAGIRIMVIGIGDRRKNGLNIDINELNAIASEPTEKNVFHVKGGYDALNNIKRELAIKACEVKAKIPPWHDCGKKMQSDVAFVLGEATTRNPDKLRFYSQLVKNITKKFEVGPDAIQVAMVPEECKAPGFSFNQYQDMWSLHKHLDNVESKELYTTQSRIHHLVKSTFHHKNGARKNVRKLAVLVLDKDPEKLKSAYAAARAAKKHGIKIMTLAVSDEVSDKTLFSLASKPQYGLRFNQSAALNKNLRKLLYRVICKDKEEEDEDERGGYVDES</sequence>
<dbReference type="InterPro" id="IPR036465">
    <property type="entry name" value="vWFA_dom_sf"/>
</dbReference>
<dbReference type="GeneID" id="106171352"/>
<dbReference type="Gene3D" id="3.40.50.410">
    <property type="entry name" value="von Willebrand factor, type A domain"/>
    <property type="match status" value="2"/>
</dbReference>
<keyword evidence="1" id="KW-0732">Signal</keyword>
<feature type="chain" id="PRO_5010313750" evidence="1">
    <location>
        <begin position="21"/>
        <end position="453"/>
    </location>
</feature>
<dbReference type="Proteomes" id="UP000085678">
    <property type="component" value="Unplaced"/>
</dbReference>
<dbReference type="AlphaFoldDB" id="A0A1S3JA92"/>
<reference evidence="4" key="1">
    <citation type="submission" date="2025-08" db="UniProtKB">
        <authorList>
            <consortium name="RefSeq"/>
        </authorList>
    </citation>
    <scope>IDENTIFICATION</scope>
    <source>
        <tissue evidence="4">Gonads</tissue>
    </source>
</reference>
<keyword evidence="3" id="KW-1185">Reference proteome</keyword>
<dbReference type="PRINTS" id="PR00453">
    <property type="entry name" value="VWFADOMAIN"/>
</dbReference>
<dbReference type="InParanoid" id="A0A1S3JA92"/>
<feature type="signal peptide" evidence="1">
    <location>
        <begin position="1"/>
        <end position="20"/>
    </location>
</feature>
<dbReference type="SUPFAM" id="SSF53300">
    <property type="entry name" value="vWA-like"/>
    <property type="match status" value="2"/>
</dbReference>
<dbReference type="OrthoDB" id="687730at2759"/>
<evidence type="ECO:0000313" key="3">
    <source>
        <dbReference type="Proteomes" id="UP000085678"/>
    </source>
</evidence>
<protein>
    <submittedName>
        <fullName evidence="4">Collagen alpha-1(XII) chain</fullName>
    </submittedName>
</protein>
<dbReference type="InterPro" id="IPR050525">
    <property type="entry name" value="ECM_Assembly_Org"/>
</dbReference>
<dbReference type="PANTHER" id="PTHR24020:SF84">
    <property type="entry name" value="VWFA DOMAIN-CONTAINING PROTEIN"/>
    <property type="match status" value="1"/>
</dbReference>
<evidence type="ECO:0000259" key="2">
    <source>
        <dbReference type="PROSITE" id="PS50234"/>
    </source>
</evidence>
<dbReference type="PANTHER" id="PTHR24020">
    <property type="entry name" value="COLLAGEN ALPHA"/>
    <property type="match status" value="1"/>
</dbReference>
<accession>A0A1S3JA92</accession>
<name>A0A1S3JA92_LINAN</name>
<gene>
    <name evidence="4" type="primary">LOC106171352</name>
</gene>
<dbReference type="InterPro" id="IPR002035">
    <property type="entry name" value="VWF_A"/>
</dbReference>
<evidence type="ECO:0000256" key="1">
    <source>
        <dbReference type="SAM" id="SignalP"/>
    </source>
</evidence>